<feature type="transmembrane region" description="Helical" evidence="6">
    <location>
        <begin position="598"/>
        <end position="622"/>
    </location>
</feature>
<dbReference type="InterPro" id="IPR038900">
    <property type="entry name" value="TMC"/>
</dbReference>
<dbReference type="Pfam" id="PF07810">
    <property type="entry name" value="TMC"/>
    <property type="match status" value="1"/>
</dbReference>
<organism evidence="8 9">
    <name type="scientific">Corvus moneduloides</name>
    <name type="common">New Caledonian crow</name>
    <dbReference type="NCBI Taxonomy" id="1196302"/>
    <lineage>
        <taxon>Eukaryota</taxon>
        <taxon>Metazoa</taxon>
        <taxon>Chordata</taxon>
        <taxon>Craniata</taxon>
        <taxon>Vertebrata</taxon>
        <taxon>Euteleostomi</taxon>
        <taxon>Archelosauria</taxon>
        <taxon>Archosauria</taxon>
        <taxon>Dinosauria</taxon>
        <taxon>Saurischia</taxon>
        <taxon>Theropoda</taxon>
        <taxon>Coelurosauria</taxon>
        <taxon>Aves</taxon>
        <taxon>Neognathae</taxon>
        <taxon>Neoaves</taxon>
        <taxon>Telluraves</taxon>
        <taxon>Australaves</taxon>
        <taxon>Passeriformes</taxon>
        <taxon>Corvoidea</taxon>
        <taxon>Corvidae</taxon>
        <taxon>Corvus</taxon>
    </lineage>
</organism>
<protein>
    <recommendedName>
        <fullName evidence="6">Transmembrane channel-like protein</fullName>
    </recommendedName>
</protein>
<dbReference type="GO" id="GO:0008381">
    <property type="term" value="F:mechanosensitive monoatomic ion channel activity"/>
    <property type="evidence" value="ECO:0007669"/>
    <property type="project" value="TreeGrafter"/>
</dbReference>
<gene>
    <name evidence="8" type="primary">TMC7</name>
</gene>
<name>A0A8U7P956_CORMO</name>
<sequence>MSQKAMPLPAGAPGSPCLSLAGLSVLDEEPLAAAPVDFLQELPSCQSARRRRGGTQERRPALLGTAGSRGAAARELQQERAELPERPARELPLSIAEKRKLRGSQQADTEHLSRWKKWRRTSSKSWQKALSEVKGLSSYLVLWQRDIHSIEGKFGTGIQSYFSFLRFLVLLNFIIFILMFSFVTLPFIVSKYGIFNSTIAYISPKNIEDNCTVYEPSGNKGLVYFYTYLKDLFSGTGFLEVTSLFYGYYTIDVVWISIMRYNLPLAYLLATFAYLTLSFLWILKRSVKGFMQNLVHDADPFQSYCNKVFAGWDFCITDPNAAWLKHRSLQYELQTDLQEEKLKQKIAERTTKEKLRIYSLRIFINIIVIAILSGCFYSIYRVTVFSQENSNDTDNENSLANLLVQYLPSMVITLANFISPLIFSFLIRFEDYTPAFEIRLTLMRCVFVRLANIGVLLFSLWSQISNCSTDKCKPCGYNYKLYPCWESDVGQEMYKLMIFDFAVILAVPLFVDFPRKLLVTHCSCKLIQWFGQQEFGISDNVLEIIYGQTICWIGTFFSPLLPAIATIKYFIIFYVKKVILIHTRKPEARSLRASNSNFFFLAVLLIGLILAFVPLAVSIAHIPSSKACGPFRNFNTSWEVVPDTILEFPTFLQQILFGMASEAFAVPFFMVICIIMFYFIALARAHKRVVEQLREQLVLVRSDPVWLYQATHIQEICPQEAVSLFFHLLPCLNPLICMVFSAKEEPESRVSCPLDHLAQPPLLFPSLPPQTGTQLPTLSSRPMF</sequence>
<keyword evidence="9" id="KW-1185">Reference proteome</keyword>
<comment type="similarity">
    <text evidence="2 6">Belongs to the TMC family.</text>
</comment>
<feature type="region of interest" description="Disordered" evidence="7">
    <location>
        <begin position="47"/>
        <end position="83"/>
    </location>
</feature>
<dbReference type="GO" id="GO:0005886">
    <property type="term" value="C:plasma membrane"/>
    <property type="evidence" value="ECO:0007669"/>
    <property type="project" value="InterPro"/>
</dbReference>
<feature type="transmembrane region" description="Helical" evidence="6">
    <location>
        <begin position="664"/>
        <end position="683"/>
    </location>
</feature>
<keyword evidence="5 6" id="KW-0472">Membrane</keyword>
<keyword evidence="3 6" id="KW-0812">Transmembrane</keyword>
<evidence type="ECO:0000256" key="7">
    <source>
        <dbReference type="SAM" id="MobiDB-lite"/>
    </source>
</evidence>
<accession>A0A8U7P956</accession>
<dbReference type="InterPro" id="IPR012496">
    <property type="entry name" value="TMC_dom"/>
</dbReference>
<dbReference type="Ensembl" id="ENSCMUT00000031783.1">
    <property type="protein sequence ID" value="ENSCMUP00000031259.1"/>
    <property type="gene ID" value="ENSCMUG00000015715.2"/>
</dbReference>
<evidence type="ECO:0000256" key="2">
    <source>
        <dbReference type="ARBA" id="ARBA00006510"/>
    </source>
</evidence>
<dbReference type="AlphaFoldDB" id="A0A8U7P956"/>
<evidence type="ECO:0000256" key="3">
    <source>
        <dbReference type="ARBA" id="ARBA00022692"/>
    </source>
</evidence>
<evidence type="ECO:0000256" key="4">
    <source>
        <dbReference type="ARBA" id="ARBA00022989"/>
    </source>
</evidence>
<dbReference type="PANTHER" id="PTHR23302:SF42">
    <property type="entry name" value="TRANSMEMBRANE CHANNEL-LIKE PROTEIN 7"/>
    <property type="match status" value="1"/>
</dbReference>
<feature type="compositionally biased region" description="Polar residues" evidence="7">
    <location>
        <begin position="770"/>
        <end position="784"/>
    </location>
</feature>
<feature type="transmembrane region" description="Helical" evidence="6">
    <location>
        <begin position="167"/>
        <end position="189"/>
    </location>
</feature>
<proteinExistence type="inferred from homology"/>
<dbReference type="Proteomes" id="UP000694553">
    <property type="component" value="Unassembled WGS sequence"/>
</dbReference>
<evidence type="ECO:0000313" key="9">
    <source>
        <dbReference type="Proteomes" id="UP000694553"/>
    </source>
</evidence>
<comment type="subcellular location">
    <subcellularLocation>
        <location evidence="1 6">Membrane</location>
        <topology evidence="1 6">Multi-pass membrane protein</topology>
    </subcellularLocation>
</comment>
<feature type="transmembrane region" description="Helical" evidence="6">
    <location>
        <begin position="406"/>
        <end position="429"/>
    </location>
</feature>
<dbReference type="PANTHER" id="PTHR23302">
    <property type="entry name" value="TRANSMEMBRANE CHANNEL-RELATED"/>
    <property type="match status" value="1"/>
</dbReference>
<evidence type="ECO:0000256" key="1">
    <source>
        <dbReference type="ARBA" id="ARBA00004141"/>
    </source>
</evidence>
<reference evidence="9" key="1">
    <citation type="submission" date="2019-10" db="EMBL/GenBank/DDBJ databases">
        <title>Corvus moneduloides (New Caledonian crow) genome, bCorMon1, primary haplotype.</title>
        <authorList>
            <person name="Rutz C."/>
            <person name="Fungtammasan C."/>
            <person name="Mountcastle J."/>
            <person name="Formenti G."/>
            <person name="Chow W."/>
            <person name="Howe K."/>
            <person name="Steele M.P."/>
            <person name="Fernandes J."/>
            <person name="Gilbert M.T.P."/>
            <person name="Fedrigo O."/>
            <person name="Jarvis E.D."/>
            <person name="Gemmell N."/>
        </authorList>
    </citation>
    <scope>NUCLEOTIDE SEQUENCE [LARGE SCALE GENOMIC DNA]</scope>
</reference>
<evidence type="ECO:0000313" key="8">
    <source>
        <dbReference type="Ensembl" id="ENSCMUP00000031259.1"/>
    </source>
</evidence>
<evidence type="ECO:0000256" key="6">
    <source>
        <dbReference type="RuleBase" id="RU310713"/>
    </source>
</evidence>
<feature type="transmembrane region" description="Helical" evidence="6">
    <location>
        <begin position="265"/>
        <end position="283"/>
    </location>
</feature>
<feature type="transmembrane region" description="Helical" evidence="6">
    <location>
        <begin position="362"/>
        <end position="380"/>
    </location>
</feature>
<feature type="transmembrane region" description="Helical" evidence="6">
    <location>
        <begin position="441"/>
        <end position="461"/>
    </location>
</feature>
<evidence type="ECO:0000256" key="5">
    <source>
        <dbReference type="ARBA" id="ARBA00023136"/>
    </source>
</evidence>
<reference evidence="8" key="2">
    <citation type="submission" date="2025-08" db="UniProtKB">
        <authorList>
            <consortium name="Ensembl"/>
        </authorList>
    </citation>
    <scope>IDENTIFICATION</scope>
</reference>
<keyword evidence="4 6" id="KW-1133">Transmembrane helix</keyword>
<feature type="region of interest" description="Disordered" evidence="7">
    <location>
        <begin position="763"/>
        <end position="784"/>
    </location>
</feature>
<reference evidence="8" key="3">
    <citation type="submission" date="2025-09" db="UniProtKB">
        <authorList>
            <consortium name="Ensembl"/>
        </authorList>
    </citation>
    <scope>IDENTIFICATION</scope>
</reference>